<dbReference type="GO" id="GO:0016805">
    <property type="term" value="F:dipeptidase activity"/>
    <property type="evidence" value="ECO:0007669"/>
    <property type="project" value="UniProtKB-KW"/>
</dbReference>
<evidence type="ECO:0000256" key="5">
    <source>
        <dbReference type="ARBA" id="ARBA00023049"/>
    </source>
</evidence>
<dbReference type="GO" id="GO:0006508">
    <property type="term" value="P:proteolysis"/>
    <property type="evidence" value="ECO:0007669"/>
    <property type="project" value="UniProtKB-KW"/>
</dbReference>
<name>A0AAW5K9U5_9FIRM</name>
<evidence type="ECO:0000256" key="2">
    <source>
        <dbReference type="ARBA" id="ARBA00006247"/>
    </source>
</evidence>
<dbReference type="GO" id="GO:0008237">
    <property type="term" value="F:metallopeptidase activity"/>
    <property type="evidence" value="ECO:0007669"/>
    <property type="project" value="UniProtKB-KW"/>
</dbReference>
<dbReference type="GO" id="GO:0008777">
    <property type="term" value="F:acetylornithine deacetylase activity"/>
    <property type="evidence" value="ECO:0007669"/>
    <property type="project" value="TreeGrafter"/>
</dbReference>
<dbReference type="InterPro" id="IPR002933">
    <property type="entry name" value="Peptidase_M20"/>
</dbReference>
<comment type="caution">
    <text evidence="6">The sequence shown here is derived from an EMBL/GenBank/DDBJ whole genome shotgun (WGS) entry which is preliminary data.</text>
</comment>
<dbReference type="GO" id="GO:0006526">
    <property type="term" value="P:L-arginine biosynthetic process"/>
    <property type="evidence" value="ECO:0007669"/>
    <property type="project" value="TreeGrafter"/>
</dbReference>
<dbReference type="GO" id="GO:0008270">
    <property type="term" value="F:zinc ion binding"/>
    <property type="evidence" value="ECO:0007669"/>
    <property type="project" value="InterPro"/>
</dbReference>
<organism evidence="6 7">
    <name type="scientific">Bittarella massiliensis</name>
    <name type="common">ex Durand et al. 2017</name>
    <dbReference type="NCBI Taxonomy" id="1720313"/>
    <lineage>
        <taxon>Bacteria</taxon>
        <taxon>Bacillati</taxon>
        <taxon>Bacillota</taxon>
        <taxon>Clostridia</taxon>
        <taxon>Eubacteriales</taxon>
        <taxon>Oscillospiraceae</taxon>
        <taxon>Bittarella (ex Durand et al. 2017)</taxon>
    </lineage>
</organism>
<dbReference type="PANTHER" id="PTHR43808:SF31">
    <property type="entry name" value="N-ACETYL-L-CITRULLINE DEACETYLASE"/>
    <property type="match status" value="1"/>
</dbReference>
<dbReference type="Proteomes" id="UP001205063">
    <property type="component" value="Unassembled WGS sequence"/>
</dbReference>
<proteinExistence type="inferred from homology"/>
<dbReference type="EC" id="3.4.13.-" evidence="6"/>
<dbReference type="AlphaFoldDB" id="A0AAW5K9U5"/>
<evidence type="ECO:0000256" key="3">
    <source>
        <dbReference type="ARBA" id="ARBA00022670"/>
    </source>
</evidence>
<keyword evidence="5" id="KW-0482">Metalloprotease</keyword>
<protein>
    <submittedName>
        <fullName evidence="6">Sapep family Mn(2+)-dependent dipeptidase</fullName>
        <ecNumber evidence="6">3.4.13.-</ecNumber>
    </submittedName>
</protein>
<dbReference type="InterPro" id="IPR050072">
    <property type="entry name" value="Peptidase_M20A"/>
</dbReference>
<sequence length="462" mass="50643">MKEQIQRFIEENTPAMLEDLRRLVAIPSMAPVVPVSGRYPYLEDCAKALDYMLARGKELGLSADNVDYHCGVLSYGSSAEGSIGIACHLDVVPPGSGWSHDPFDMVEKDGRVYGRGVNDNKGAAAMALYAMKFLQESGLPLKHRVDLILGCDEETGMTDMPYYLKHRTAPKMTLVPDGTFPVCIGEKGLCEGDIISRPIDNSPIVVFEAGVASNVVPDKAHVVIDRAGLPPVDDGELLVREENGQTILDAFGRSAHASTPEKGDNAIAKAVRYLLDNDVVDGYEREVLELCWDLSSTIYGEGFGVACEEEVFKKLTCICGTLNKKEERYLIGFNIRWPMAIDAEALKAGIELCCDDIDGELFLPLFDPPHYIDPDHPGVRTLCDCYDRVTGEQCEPYVIYGATYARYFPLGLTYGPSFVGDDASLPEGFGAPHQPDEVMPIATLQKALGLYIETLLELDKVL</sequence>
<dbReference type="EMBL" id="JANGAB010000001">
    <property type="protein sequence ID" value="MCQ4948106.1"/>
    <property type="molecule type" value="Genomic_DNA"/>
</dbReference>
<keyword evidence="4" id="KW-0862">Zinc</keyword>
<comment type="similarity">
    <text evidence="2">Belongs to the peptidase M20A family.</text>
</comment>
<keyword evidence="6" id="KW-0224">Dipeptidase</keyword>
<gene>
    <name evidence="6" type="ORF">NE646_00270</name>
</gene>
<dbReference type="InterPro" id="IPR010964">
    <property type="entry name" value="M20A_pepV-rel"/>
</dbReference>
<evidence type="ECO:0000256" key="1">
    <source>
        <dbReference type="ARBA" id="ARBA00001947"/>
    </source>
</evidence>
<dbReference type="PANTHER" id="PTHR43808">
    <property type="entry name" value="ACETYLORNITHINE DEACETYLASE"/>
    <property type="match status" value="1"/>
</dbReference>
<keyword evidence="3" id="KW-0645">Protease</keyword>
<evidence type="ECO:0000256" key="4">
    <source>
        <dbReference type="ARBA" id="ARBA00022833"/>
    </source>
</evidence>
<keyword evidence="6" id="KW-0378">Hydrolase</keyword>
<comment type="cofactor">
    <cofactor evidence="1">
        <name>Zn(2+)</name>
        <dbReference type="ChEBI" id="CHEBI:29105"/>
    </cofactor>
</comment>
<dbReference type="Pfam" id="PF01546">
    <property type="entry name" value="Peptidase_M20"/>
    <property type="match status" value="1"/>
</dbReference>
<dbReference type="NCBIfam" id="TIGR01887">
    <property type="entry name" value="dipeptidaselike"/>
    <property type="match status" value="1"/>
</dbReference>
<evidence type="ECO:0000313" key="6">
    <source>
        <dbReference type="EMBL" id="MCQ4948106.1"/>
    </source>
</evidence>
<accession>A0AAW5K9U5</accession>
<reference evidence="6" key="1">
    <citation type="submission" date="2022-06" db="EMBL/GenBank/DDBJ databases">
        <title>Isolation of gut microbiota from human fecal samples.</title>
        <authorList>
            <person name="Pamer E.G."/>
            <person name="Barat B."/>
            <person name="Waligurski E."/>
            <person name="Medina S."/>
            <person name="Paddock L."/>
            <person name="Mostad J."/>
        </authorList>
    </citation>
    <scope>NUCLEOTIDE SEQUENCE</scope>
    <source>
        <strain evidence="6">DFI.7.96</strain>
    </source>
</reference>
<evidence type="ECO:0000313" key="7">
    <source>
        <dbReference type="Proteomes" id="UP001205063"/>
    </source>
</evidence>
<dbReference type="RefSeq" id="WP_216401886.1">
    <property type="nucleotide sequence ID" value="NZ_JANGAB010000001.1"/>
</dbReference>